<dbReference type="RefSeq" id="WP_030208963.1">
    <property type="nucleotide sequence ID" value="NZ_JBEZAM010000090.1"/>
</dbReference>
<accession>A0ABV3D7V9</accession>
<dbReference type="EMBL" id="JBEZAM010000090">
    <property type="protein sequence ID" value="MEU7297981.1"/>
    <property type="molecule type" value="Genomic_DNA"/>
</dbReference>
<keyword evidence="4" id="KW-1185">Reference proteome</keyword>
<gene>
    <name evidence="3" type="ORF">AB0A76_33130</name>
</gene>
<evidence type="ECO:0000313" key="4">
    <source>
        <dbReference type="Proteomes" id="UP001551210"/>
    </source>
</evidence>
<dbReference type="Pfam" id="PF01338">
    <property type="entry name" value="Bac_thur_toxin"/>
    <property type="match status" value="1"/>
</dbReference>
<keyword evidence="2" id="KW-0749">Sporulation</keyword>
<reference evidence="3 4" key="1">
    <citation type="submission" date="2024-06" db="EMBL/GenBank/DDBJ databases">
        <title>The Natural Products Discovery Center: Release of the First 8490 Sequenced Strains for Exploring Actinobacteria Biosynthetic Diversity.</title>
        <authorList>
            <person name="Kalkreuter E."/>
            <person name="Kautsar S.A."/>
            <person name="Yang D."/>
            <person name="Bader C.D."/>
            <person name="Teijaro C.N."/>
            <person name="Fluegel L."/>
            <person name="Davis C.M."/>
            <person name="Simpson J.R."/>
            <person name="Lauterbach L."/>
            <person name="Steele A.D."/>
            <person name="Gui C."/>
            <person name="Meng S."/>
            <person name="Li G."/>
            <person name="Viehrig K."/>
            <person name="Ye F."/>
            <person name="Su P."/>
            <person name="Kiefer A.F."/>
            <person name="Nichols A."/>
            <person name="Cepeda A.J."/>
            <person name="Yan W."/>
            <person name="Fan B."/>
            <person name="Jiang Y."/>
            <person name="Adhikari A."/>
            <person name="Zheng C.-J."/>
            <person name="Schuster L."/>
            <person name="Cowan T.M."/>
            <person name="Smanski M.J."/>
            <person name="Chevrette M.G."/>
            <person name="De Carvalho L.P.S."/>
            <person name="Shen B."/>
        </authorList>
    </citation>
    <scope>NUCLEOTIDE SEQUENCE [LARGE SCALE GENOMIC DNA]</scope>
    <source>
        <strain evidence="3 4">NPDC045705</strain>
    </source>
</reference>
<sequence length="194" mass="21228">MAASFRTVVEVGPDHLERARSIDRVFQEAIAPATVDFDFEAIRAAAAAVPGTTVVRMVRGWGLQEHAPVLVMVLSLKEAVRQALPPEYAEAGFWGTVERELVEAFTGLAGQEGQPGLSFYEESEHRTRFYRDLFFALQDEETGQDIYALAFCADVTVELPKAKATTLELTDVVPFAVRLNAIVVRQSAAVDAAV</sequence>
<proteinExistence type="inferred from homology"/>
<organism evidence="3 4">
    <name type="scientific">Streptomyces exfoliatus</name>
    <name type="common">Streptomyces hydrogenans</name>
    <dbReference type="NCBI Taxonomy" id="1905"/>
    <lineage>
        <taxon>Bacteria</taxon>
        <taxon>Bacillati</taxon>
        <taxon>Actinomycetota</taxon>
        <taxon>Actinomycetes</taxon>
        <taxon>Kitasatosporales</taxon>
        <taxon>Streptomycetaceae</taxon>
        <taxon>Streptomyces</taxon>
    </lineage>
</organism>
<name>A0ABV3D7V9_STREX</name>
<comment type="caution">
    <text evidence="3">The sequence shown here is derived from an EMBL/GenBank/DDBJ whole genome shotgun (WGS) entry which is preliminary data.</text>
</comment>
<dbReference type="InterPro" id="IPR001615">
    <property type="entry name" value="Endotoxin_CytB"/>
</dbReference>
<dbReference type="InterPro" id="IPR035918">
    <property type="entry name" value="CytB_endotoxin-like_sf"/>
</dbReference>
<evidence type="ECO:0000256" key="1">
    <source>
        <dbReference type="ARBA" id="ARBA00009676"/>
    </source>
</evidence>
<dbReference type="SUPFAM" id="SSF55676">
    <property type="entry name" value="CytB endotoxin-like"/>
    <property type="match status" value="1"/>
</dbReference>
<protein>
    <submittedName>
        <fullName evidence="3">Type-2Aa cytolytic delta-endotoxin</fullName>
    </submittedName>
</protein>
<dbReference type="Proteomes" id="UP001551210">
    <property type="component" value="Unassembled WGS sequence"/>
</dbReference>
<dbReference type="Gene3D" id="3.40.198.10">
    <property type="entry name" value="Delta-endotoxin CytB-like"/>
    <property type="match status" value="1"/>
</dbReference>
<evidence type="ECO:0000313" key="3">
    <source>
        <dbReference type="EMBL" id="MEU7297981.1"/>
    </source>
</evidence>
<comment type="similarity">
    <text evidence="1">Belongs to the cyt1/cyt2 endotoxin family.</text>
</comment>
<evidence type="ECO:0000256" key="2">
    <source>
        <dbReference type="ARBA" id="ARBA00022969"/>
    </source>
</evidence>